<keyword evidence="2" id="KW-0150">Chloroplast</keyword>
<feature type="domain" description="CRM" evidence="17">
    <location>
        <begin position="625"/>
        <end position="729"/>
    </location>
</feature>
<keyword evidence="9" id="KW-0687">Ribonucleoprotein</keyword>
<dbReference type="GO" id="GO:0003729">
    <property type="term" value="F:mRNA binding"/>
    <property type="evidence" value="ECO:0007669"/>
    <property type="project" value="InterPro"/>
</dbReference>
<dbReference type="Pfam" id="PF01985">
    <property type="entry name" value="CRS1_YhbY"/>
    <property type="match status" value="3"/>
</dbReference>
<feature type="domain" description="CRM" evidence="17">
    <location>
        <begin position="845"/>
        <end position="945"/>
    </location>
</feature>
<dbReference type="InterPro" id="IPR001890">
    <property type="entry name" value="RNA-binding_CRM"/>
</dbReference>
<organism evidence="18">
    <name type="scientific">Ananas comosus var. bracteatus</name>
    <name type="common">red pineapple</name>
    <dbReference type="NCBI Taxonomy" id="296719"/>
    <lineage>
        <taxon>Eukaryota</taxon>
        <taxon>Viridiplantae</taxon>
        <taxon>Streptophyta</taxon>
        <taxon>Embryophyta</taxon>
        <taxon>Tracheophyta</taxon>
        <taxon>Spermatophyta</taxon>
        <taxon>Magnoliopsida</taxon>
        <taxon>Liliopsida</taxon>
        <taxon>Poales</taxon>
        <taxon>Bromeliaceae</taxon>
        <taxon>Bromelioideae</taxon>
        <taxon>Ananas</taxon>
    </lineage>
</organism>
<dbReference type="InterPro" id="IPR045278">
    <property type="entry name" value="CRS1/CFM2/CFM3"/>
</dbReference>
<keyword evidence="7" id="KW-0809">Transit peptide</keyword>
<evidence type="ECO:0000256" key="3">
    <source>
        <dbReference type="ARBA" id="ARBA00022640"/>
    </source>
</evidence>
<keyword evidence="15" id="KW-0175">Coiled coil</keyword>
<dbReference type="PANTHER" id="PTHR31846">
    <property type="entry name" value="CRS1 / YHBY (CRM) DOMAIN-CONTAINING PROTEIN"/>
    <property type="match status" value="1"/>
</dbReference>
<evidence type="ECO:0000256" key="6">
    <source>
        <dbReference type="ARBA" id="ARBA00022884"/>
    </source>
</evidence>
<evidence type="ECO:0000256" key="16">
    <source>
        <dbReference type="SAM" id="MobiDB-lite"/>
    </source>
</evidence>
<feature type="compositionally biased region" description="Low complexity" evidence="16">
    <location>
        <begin position="71"/>
        <end position="81"/>
    </location>
</feature>
<dbReference type="AlphaFoldDB" id="A0A6V7P096"/>
<dbReference type="FunFam" id="3.30.110.60:FF:000002">
    <property type="entry name" value="CRS2-associated factor 1, chloroplastic"/>
    <property type="match status" value="1"/>
</dbReference>
<keyword evidence="8" id="KW-0508">mRNA splicing</keyword>
<name>A0A6V7P096_ANACO</name>
<accession>A0A6V7P096</accession>
<dbReference type="SUPFAM" id="SSF75471">
    <property type="entry name" value="YhbY-like"/>
    <property type="match status" value="3"/>
</dbReference>
<feature type="region of interest" description="Disordered" evidence="16">
    <location>
        <begin position="363"/>
        <end position="420"/>
    </location>
</feature>
<evidence type="ECO:0000256" key="15">
    <source>
        <dbReference type="SAM" id="Coils"/>
    </source>
</evidence>
<feature type="region of interest" description="Disordered" evidence="16">
    <location>
        <begin position="1"/>
        <end position="29"/>
    </location>
</feature>
<dbReference type="SMART" id="SM01103">
    <property type="entry name" value="CRS1_YhbY"/>
    <property type="match status" value="3"/>
</dbReference>
<comment type="function">
    <text evidence="10">Binds specific group II introns in chloroplasts and facilitates their splicing. Acts on subgroup IIB introns. The substrates of the subgroup IIB also require the CRM domain proteins CAF1 or CAF2, with a simultaneous binding of CFM3 and CAF1 or CAF2. May influence the biogenesis of the mitochondrial small ribosomal subunit.</text>
</comment>
<keyword evidence="4" id="KW-0507">mRNA processing</keyword>
<evidence type="ECO:0000256" key="5">
    <source>
        <dbReference type="ARBA" id="ARBA00022737"/>
    </source>
</evidence>
<comment type="subunit">
    <text evidence="11">Interacts with RNA. Part of large ribonucleo-protein particles that contain CAF1 and/or CAF2, and RNC1.</text>
</comment>
<keyword evidence="6 14" id="KW-0694">RNA-binding</keyword>
<keyword evidence="5" id="KW-0677">Repeat</keyword>
<evidence type="ECO:0000256" key="7">
    <source>
        <dbReference type="ARBA" id="ARBA00022946"/>
    </source>
</evidence>
<evidence type="ECO:0000256" key="8">
    <source>
        <dbReference type="ARBA" id="ARBA00023187"/>
    </source>
</evidence>
<dbReference type="InterPro" id="IPR035920">
    <property type="entry name" value="YhbY-like_sf"/>
</dbReference>
<evidence type="ECO:0000259" key="17">
    <source>
        <dbReference type="PROSITE" id="PS51295"/>
    </source>
</evidence>
<comment type="subcellular location">
    <subcellularLocation>
        <location evidence="1">Plastid</location>
        <location evidence="1">Chloroplast</location>
    </subcellularLocation>
</comment>
<gene>
    <name evidence="18" type="ORF">CB5_LOCUS7474</name>
</gene>
<feature type="coiled-coil region" evidence="15">
    <location>
        <begin position="965"/>
        <end position="999"/>
    </location>
</feature>
<evidence type="ECO:0000256" key="14">
    <source>
        <dbReference type="PROSITE-ProRule" id="PRU00626"/>
    </source>
</evidence>
<dbReference type="GO" id="GO:0006397">
    <property type="term" value="P:mRNA processing"/>
    <property type="evidence" value="ECO:0007669"/>
    <property type="project" value="UniProtKB-KW"/>
</dbReference>
<feature type="region of interest" description="Disordered" evidence="16">
    <location>
        <begin position="325"/>
        <end position="349"/>
    </location>
</feature>
<dbReference type="PANTHER" id="PTHR31846:SF7">
    <property type="entry name" value="CRS1 _ YHBY (CRM) DOMAIN-CONTAINING PROTEIN"/>
    <property type="match status" value="1"/>
</dbReference>
<dbReference type="GO" id="GO:1990904">
    <property type="term" value="C:ribonucleoprotein complex"/>
    <property type="evidence" value="ECO:0007669"/>
    <property type="project" value="UniProtKB-KW"/>
</dbReference>
<sequence>MAFPSPLPWNPPLHLRPPPSPSSSSLFSSYPLLPAPQRHSVLSYRSNPHRIDAYISFHALQNPNEEDYYPQSQSQSATSEATAKEMKTKKKKKLRPNFYDQTLERWSVKISSQRSRFPWQEKRSEEEENGSSFPIPISHSSFDLLEDSSATGKSIDPTLASATKFRTSRLDSESKSRLDLIAEKLNENIGDTNDDLKLSSESTSLRSMDENPKNANPVGTYLGIRSTHAPWVHGAKLRQTHLDSEDETEKGLADLGFEREEETRGGLLLNGNRNALLGQSKSNRMLDVDRTDCVDKYKRKSSLITEGFNVSPRDDVNNSIKHYQDSETTSHVRSGGHHYNAGSQQSSTSEIVEKLRNSMHIKKLPNKDNGIPIDKSGEGYGSDSDQDIAEFMGPVSLPWGRERDSSGGEHIGSRKSNTELAERTIPENELRRLRYAALRMKERMKVGPAGVTEAVVESIHEKWREAEVVKLRFEGAPSLNMKRTHEILENKTGGLVIWRSGRSLVLFRGMSYELPCVQSYHKVANTESNPKYTHSTVDCTDNVDGNKMESCSISSISDAKPTMAFLNPYKGFTDTSKIDSLLDELGPRFKDWSGRMPVPVDADLLPSVVPGYKPPFRLLPYKTKRALGNRDMTYLRRLARTMPPHFALGIKHNYYGRYKLHQGLASAMVKLWEKSTIAKIAIKRGIPNTSNERMAEEIKKLTGGTLLSRNKEYIVFYRGNDFIMPSIRDVLIEKQQLATVQQDEEELARLKASASLMSKAKASKGPLVAGTLKETVEANSRWGKPLSSKAREKMKEELTLAKHASLVRFLERKLVFAKAKVAKAEKALAKVQEYLTPAELPTDLETVTDEERFLFRKMGLKMSAFLLVGKRGVFDGTVQNMHLNWKHRELVKILVKGKNFAQVKHLAISLEAESGGVLISVDKTTKGYAIIVYRGKNYQRPQTLKPRNLLTRRQALARSIELQRREALNHHISNLRERIEMLKSQLDQMKADKDFEDKDLILRVDDALLEDDYVEVEGEEAYLETYSSGDEEDDAAFTDMA</sequence>
<evidence type="ECO:0000256" key="9">
    <source>
        <dbReference type="ARBA" id="ARBA00023274"/>
    </source>
</evidence>
<dbReference type="GO" id="GO:0009507">
    <property type="term" value="C:chloroplast"/>
    <property type="evidence" value="ECO:0007669"/>
    <property type="project" value="UniProtKB-SubCell"/>
</dbReference>
<feature type="region of interest" description="Disordered" evidence="16">
    <location>
        <begin position="117"/>
        <end position="136"/>
    </location>
</feature>
<proteinExistence type="predicted"/>
<dbReference type="GO" id="GO:0000373">
    <property type="term" value="P:Group II intron splicing"/>
    <property type="evidence" value="ECO:0007669"/>
    <property type="project" value="UniProtKB-ARBA"/>
</dbReference>
<dbReference type="PROSITE" id="PS51295">
    <property type="entry name" value="CRM"/>
    <property type="match status" value="3"/>
</dbReference>
<evidence type="ECO:0000256" key="2">
    <source>
        <dbReference type="ARBA" id="ARBA00022528"/>
    </source>
</evidence>
<evidence type="ECO:0000256" key="13">
    <source>
        <dbReference type="ARBA" id="ARBA00081881"/>
    </source>
</evidence>
<feature type="domain" description="CRM" evidence="17">
    <location>
        <begin position="423"/>
        <end position="519"/>
    </location>
</feature>
<reference evidence="18" key="1">
    <citation type="submission" date="2020-07" db="EMBL/GenBank/DDBJ databases">
        <authorList>
            <person name="Lin J."/>
        </authorList>
    </citation>
    <scope>NUCLEOTIDE SEQUENCE</scope>
</reference>
<dbReference type="GO" id="GO:0005739">
    <property type="term" value="C:mitochondrion"/>
    <property type="evidence" value="ECO:0007669"/>
    <property type="project" value="UniProtKB-ARBA"/>
</dbReference>
<evidence type="ECO:0000256" key="1">
    <source>
        <dbReference type="ARBA" id="ARBA00004229"/>
    </source>
</evidence>
<evidence type="ECO:0000256" key="12">
    <source>
        <dbReference type="ARBA" id="ARBA00073361"/>
    </source>
</evidence>
<feature type="compositionally biased region" description="Pro residues" evidence="16">
    <location>
        <begin position="1"/>
        <end position="21"/>
    </location>
</feature>
<keyword evidence="3" id="KW-0934">Plastid</keyword>
<evidence type="ECO:0000256" key="4">
    <source>
        <dbReference type="ARBA" id="ARBA00022664"/>
    </source>
</evidence>
<evidence type="ECO:0000313" key="18">
    <source>
        <dbReference type="EMBL" id="CAD1824263.1"/>
    </source>
</evidence>
<feature type="region of interest" description="Disordered" evidence="16">
    <location>
        <begin position="65"/>
        <end position="93"/>
    </location>
</feature>
<dbReference type="FunFam" id="3.30.110.60:FF:000003">
    <property type="entry name" value="CRM-domain containing factor CFM3B, chloroplastic"/>
    <property type="match status" value="1"/>
</dbReference>
<protein>
    <recommendedName>
        <fullName evidence="12">CRM-domain containing factor CFM3, chloroplastic/mitochondrial</fullName>
    </recommendedName>
    <alternativeName>
        <fullName evidence="13">Protein CRM FAMILY MEMBER 3</fullName>
    </alternativeName>
</protein>
<dbReference type="EMBL" id="LR862143">
    <property type="protein sequence ID" value="CAD1824263.1"/>
    <property type="molecule type" value="Genomic_DNA"/>
</dbReference>
<evidence type="ECO:0000256" key="11">
    <source>
        <dbReference type="ARBA" id="ARBA00064484"/>
    </source>
</evidence>
<evidence type="ECO:0000256" key="10">
    <source>
        <dbReference type="ARBA" id="ARBA00055648"/>
    </source>
</evidence>
<dbReference type="Gene3D" id="3.30.110.60">
    <property type="entry name" value="YhbY-like"/>
    <property type="match status" value="3"/>
</dbReference>